<proteinExistence type="predicted"/>
<feature type="transmembrane region" description="Helical" evidence="2">
    <location>
        <begin position="84"/>
        <end position="105"/>
    </location>
</feature>
<feature type="region of interest" description="Disordered" evidence="1">
    <location>
        <begin position="345"/>
        <end position="365"/>
    </location>
</feature>
<dbReference type="OrthoDB" id="112202at2759"/>
<keyword evidence="2" id="KW-1133">Transmembrane helix</keyword>
<dbReference type="AlphaFoldDB" id="A0A9W6TJE2"/>
<accession>A0A9W6TJE2</accession>
<evidence type="ECO:0000256" key="2">
    <source>
        <dbReference type="SAM" id="Phobius"/>
    </source>
</evidence>
<evidence type="ECO:0000313" key="4">
    <source>
        <dbReference type="Proteomes" id="UP001165083"/>
    </source>
</evidence>
<evidence type="ECO:0000313" key="3">
    <source>
        <dbReference type="EMBL" id="GMF13956.1"/>
    </source>
</evidence>
<keyword evidence="2" id="KW-0812">Transmembrane</keyword>
<keyword evidence="4" id="KW-1185">Reference proteome</keyword>
<comment type="caution">
    <text evidence="3">The sequence shown here is derived from an EMBL/GenBank/DDBJ whole genome shotgun (WGS) entry which is preliminary data.</text>
</comment>
<reference evidence="3" key="1">
    <citation type="submission" date="2023-04" db="EMBL/GenBank/DDBJ databases">
        <title>Phytophthora lilii NBRC 32176.</title>
        <authorList>
            <person name="Ichikawa N."/>
            <person name="Sato H."/>
            <person name="Tonouchi N."/>
        </authorList>
    </citation>
    <scope>NUCLEOTIDE SEQUENCE</scope>
    <source>
        <strain evidence="3">NBRC 32176</strain>
    </source>
</reference>
<feature type="transmembrane region" description="Helical" evidence="2">
    <location>
        <begin position="15"/>
        <end position="36"/>
    </location>
</feature>
<dbReference type="Proteomes" id="UP001165083">
    <property type="component" value="Unassembled WGS sequence"/>
</dbReference>
<sequence>MDESLKMVILWLLDMPSVAMAGLHGYVVLFAVHLMFRRRWPSASGRKRGVMLTVVSVAFCLLLTVLVTLLTVCRTKEDMWGVVVPQWMTLGYSAVIWITLGLLMLKYEGQAVRILWRYRRRNQWSVTDGDEEAKNASQKLPVLSISCLKNLAVCSTLLAELLMLRGALCAVEATTKTTQPVQVNSWQSVALYYFGWEFASVVVVLRMLDQTPIAVHYPMLVDEKVPTHSNKTPTAPPIEECDIQVQFQLPSVRNLVTDYVVPSNVSLLSARRRGMDHESTVEHRYCEMHCGGAAAEGTEYVNCHCCRERDDKFLSNANVPLLSEEYEPVTNGLLAYNHIVSVSPDAETSSSVMNENIKRSAASTS</sequence>
<keyword evidence="2" id="KW-0472">Membrane</keyword>
<evidence type="ECO:0000256" key="1">
    <source>
        <dbReference type="SAM" id="MobiDB-lite"/>
    </source>
</evidence>
<protein>
    <submittedName>
        <fullName evidence="3">Unnamed protein product</fullName>
    </submittedName>
</protein>
<dbReference type="EMBL" id="BSXW01000177">
    <property type="protein sequence ID" value="GMF13956.1"/>
    <property type="molecule type" value="Genomic_DNA"/>
</dbReference>
<organism evidence="3 4">
    <name type="scientific">Phytophthora lilii</name>
    <dbReference type="NCBI Taxonomy" id="2077276"/>
    <lineage>
        <taxon>Eukaryota</taxon>
        <taxon>Sar</taxon>
        <taxon>Stramenopiles</taxon>
        <taxon>Oomycota</taxon>
        <taxon>Peronosporomycetes</taxon>
        <taxon>Peronosporales</taxon>
        <taxon>Peronosporaceae</taxon>
        <taxon>Phytophthora</taxon>
    </lineage>
</organism>
<gene>
    <name evidence="3" type="ORF">Plil01_000437700</name>
</gene>
<name>A0A9W6TJE2_9STRA</name>
<feature type="transmembrane region" description="Helical" evidence="2">
    <location>
        <begin position="48"/>
        <end position="72"/>
    </location>
</feature>